<keyword evidence="1" id="KW-1133">Transmembrane helix</keyword>
<dbReference type="PANTHER" id="PTHR42903:SF1">
    <property type="entry name" value="INNER MEMBRANE PROTEIN YCCF"/>
    <property type="match status" value="1"/>
</dbReference>
<sequence>MRLVLNVIWVLFGGIWLWLLYLLAGVIACVTIIGIPFGLAAFRIGWYALWPFGRTVVDHPAAGVGSTIGNIVWVIVFGWWLALGHITTAVAQALTIVGIPLALGNLKLVPVSLFPLGKRIVPVDGNGYSAYGPDVIGPGRTTSSEDLHLR</sequence>
<dbReference type="EMBL" id="VFPM01000001">
    <property type="protein sequence ID" value="TQM63726.1"/>
    <property type="molecule type" value="Genomic_DNA"/>
</dbReference>
<dbReference type="OrthoDB" id="3238663at2"/>
<proteinExistence type="predicted"/>
<feature type="transmembrane region" description="Helical" evidence="1">
    <location>
        <begin position="15"/>
        <end position="40"/>
    </location>
</feature>
<evidence type="ECO:0000259" key="2">
    <source>
        <dbReference type="Pfam" id="PF03733"/>
    </source>
</evidence>
<dbReference type="NCBIfam" id="NF008740">
    <property type="entry name" value="PRK11770.1-2"/>
    <property type="match status" value="1"/>
</dbReference>
<feature type="domain" description="Inner membrane component" evidence="2">
    <location>
        <begin position="68"/>
        <end position="118"/>
    </location>
</feature>
<reference evidence="3 4" key="1">
    <citation type="submission" date="2019-06" db="EMBL/GenBank/DDBJ databases">
        <title>Genome sequencing of plant associated microbes to promote plant fitness in Sorghum bicolor and Oryza sativa.</title>
        <authorList>
            <person name="Coleman-Derr D."/>
        </authorList>
    </citation>
    <scope>NUCLEOTIDE SEQUENCE [LARGE SCALE GENOMIC DNA]</scope>
    <source>
        <strain evidence="3 4">KV-663</strain>
    </source>
</reference>
<evidence type="ECO:0000313" key="3">
    <source>
        <dbReference type="EMBL" id="TQM63726.1"/>
    </source>
</evidence>
<gene>
    <name evidence="3" type="ORF">FBY41_0070</name>
</gene>
<keyword evidence="1" id="KW-0472">Membrane</keyword>
<name>A0A543HZF3_9MICO</name>
<accession>A0A543HZF3</accession>
<dbReference type="PIRSF" id="PIRSF028777">
    <property type="entry name" value="UCP028777"/>
    <property type="match status" value="1"/>
</dbReference>
<dbReference type="Pfam" id="PF03733">
    <property type="entry name" value="YccF"/>
    <property type="match status" value="2"/>
</dbReference>
<keyword evidence="4" id="KW-1185">Reference proteome</keyword>
<dbReference type="PROSITE" id="PS51257">
    <property type="entry name" value="PROKAR_LIPOPROTEIN"/>
    <property type="match status" value="1"/>
</dbReference>
<dbReference type="GO" id="GO:0005886">
    <property type="term" value="C:plasma membrane"/>
    <property type="evidence" value="ECO:0007669"/>
    <property type="project" value="TreeGrafter"/>
</dbReference>
<dbReference type="PANTHER" id="PTHR42903">
    <property type="entry name" value="INNER MEMBRANE PROTEIN YCCF"/>
    <property type="match status" value="1"/>
</dbReference>
<comment type="caution">
    <text evidence="3">The sequence shown here is derived from an EMBL/GenBank/DDBJ whole genome shotgun (WGS) entry which is preliminary data.</text>
</comment>
<feature type="domain" description="Inner membrane component" evidence="2">
    <location>
        <begin position="4"/>
        <end position="54"/>
    </location>
</feature>
<protein>
    <submittedName>
        <fullName evidence="3">Uncharacterized membrane protein YccF (DUF307 family)</fullName>
    </submittedName>
</protein>
<evidence type="ECO:0000313" key="4">
    <source>
        <dbReference type="Proteomes" id="UP000316747"/>
    </source>
</evidence>
<dbReference type="Proteomes" id="UP000316747">
    <property type="component" value="Unassembled WGS sequence"/>
</dbReference>
<dbReference type="InterPro" id="IPR031308">
    <property type="entry name" value="UCP028777"/>
</dbReference>
<dbReference type="InterPro" id="IPR052937">
    <property type="entry name" value="Inner_membrane_protein"/>
</dbReference>
<evidence type="ECO:0000256" key="1">
    <source>
        <dbReference type="SAM" id="Phobius"/>
    </source>
</evidence>
<dbReference type="AlphaFoldDB" id="A0A543HZF3"/>
<organism evidence="3 4">
    <name type="scientific">Humibacillus xanthopallidus</name>
    <dbReference type="NCBI Taxonomy" id="412689"/>
    <lineage>
        <taxon>Bacteria</taxon>
        <taxon>Bacillati</taxon>
        <taxon>Actinomycetota</taxon>
        <taxon>Actinomycetes</taxon>
        <taxon>Micrococcales</taxon>
        <taxon>Intrasporangiaceae</taxon>
        <taxon>Humibacillus</taxon>
    </lineage>
</organism>
<dbReference type="RefSeq" id="WP_141841464.1">
    <property type="nucleotide sequence ID" value="NZ_VFPM01000001.1"/>
</dbReference>
<dbReference type="InterPro" id="IPR005185">
    <property type="entry name" value="YccF"/>
</dbReference>
<keyword evidence="1" id="KW-0812">Transmembrane</keyword>
<feature type="transmembrane region" description="Helical" evidence="1">
    <location>
        <begin position="61"/>
        <end position="83"/>
    </location>
</feature>